<keyword evidence="2" id="KW-1185">Reference proteome</keyword>
<gene>
    <name evidence="1" type="ORF">VFH_U069360</name>
</gene>
<dbReference type="Proteomes" id="UP001157006">
    <property type="component" value="Unassembled WGS sequence"/>
</dbReference>
<dbReference type="EMBL" id="CATIWC010001641">
    <property type="protein sequence ID" value="CAI8584319.1"/>
    <property type="molecule type" value="Genomic_DNA"/>
</dbReference>
<organism evidence="1 2">
    <name type="scientific">Vicia faba</name>
    <name type="common">Broad bean</name>
    <name type="synonym">Faba vulgaris</name>
    <dbReference type="NCBI Taxonomy" id="3906"/>
    <lineage>
        <taxon>Eukaryota</taxon>
        <taxon>Viridiplantae</taxon>
        <taxon>Streptophyta</taxon>
        <taxon>Embryophyta</taxon>
        <taxon>Tracheophyta</taxon>
        <taxon>Spermatophyta</taxon>
        <taxon>Magnoliopsida</taxon>
        <taxon>eudicotyledons</taxon>
        <taxon>Gunneridae</taxon>
        <taxon>Pentapetalae</taxon>
        <taxon>rosids</taxon>
        <taxon>fabids</taxon>
        <taxon>Fabales</taxon>
        <taxon>Fabaceae</taxon>
        <taxon>Papilionoideae</taxon>
        <taxon>50 kb inversion clade</taxon>
        <taxon>NPAAA clade</taxon>
        <taxon>Hologalegina</taxon>
        <taxon>IRL clade</taxon>
        <taxon>Fabeae</taxon>
        <taxon>Vicia</taxon>
    </lineage>
</organism>
<sequence>MVIREIYNNVYRKVLNSDTYKAELSVDKLAFRKQLLKLVFLSLHSHSEPSKDVTLLTQKKIANFSRFQLIESDNDMVGEDVNGGNKLGPASSAGHLCNGNKPVISLKLVIKKQYDNVNQNKRLNEFQITVEVPKSIRTFFLVDYV</sequence>
<accession>A0AAV0YHQ6</accession>
<name>A0AAV0YHQ6_VICFA</name>
<protein>
    <submittedName>
        <fullName evidence="1">Uncharacterized protein</fullName>
    </submittedName>
</protein>
<proteinExistence type="predicted"/>
<evidence type="ECO:0000313" key="1">
    <source>
        <dbReference type="EMBL" id="CAI8584319.1"/>
    </source>
</evidence>
<reference evidence="1 2" key="1">
    <citation type="submission" date="2023-01" db="EMBL/GenBank/DDBJ databases">
        <authorList>
            <person name="Kreplak J."/>
        </authorList>
    </citation>
    <scope>NUCLEOTIDE SEQUENCE [LARGE SCALE GENOMIC DNA]</scope>
</reference>
<comment type="caution">
    <text evidence="1">The sequence shown here is derived from an EMBL/GenBank/DDBJ whole genome shotgun (WGS) entry which is preliminary data.</text>
</comment>
<evidence type="ECO:0000313" key="2">
    <source>
        <dbReference type="Proteomes" id="UP001157006"/>
    </source>
</evidence>
<dbReference type="AlphaFoldDB" id="A0AAV0YHQ6"/>